<proteinExistence type="predicted"/>
<evidence type="ECO:0000313" key="3">
    <source>
        <dbReference type="Proteomes" id="UP000289946"/>
    </source>
</evidence>
<name>A0ABY0DWA0_9BRAD</name>
<reference evidence="2 3" key="1">
    <citation type="submission" date="2018-10" db="EMBL/GenBank/DDBJ databases">
        <title>Bradyrhizobium sp. nov., isolated from effective nodules of peanut in China.</title>
        <authorList>
            <person name="Li Y."/>
        </authorList>
    </citation>
    <scope>NUCLEOTIDE SEQUENCE [LARGE SCALE GENOMIC DNA]</scope>
    <source>
        <strain evidence="2 3">CCBAU 51781</strain>
    </source>
</reference>
<gene>
    <name evidence="2" type="ORF">EAS62_00950</name>
</gene>
<dbReference type="EMBL" id="RDRA01000001">
    <property type="protein sequence ID" value="RXG99789.1"/>
    <property type="molecule type" value="Genomic_DNA"/>
</dbReference>
<sequence>MVNAVAAFLRLSPLAGRGRNLQSKFRVRGTLRESSSHRPRGGSPSPRPSPRKRGEGAHCI</sequence>
<keyword evidence="3" id="KW-1185">Reference proteome</keyword>
<dbReference type="Proteomes" id="UP000289946">
    <property type="component" value="Unassembled WGS sequence"/>
</dbReference>
<evidence type="ECO:0000256" key="1">
    <source>
        <dbReference type="SAM" id="MobiDB-lite"/>
    </source>
</evidence>
<accession>A0ABY0DWA0</accession>
<evidence type="ECO:0000313" key="2">
    <source>
        <dbReference type="EMBL" id="RXG99789.1"/>
    </source>
</evidence>
<organism evidence="2 3">
    <name type="scientific">Bradyrhizobium zhanjiangense</name>
    <dbReference type="NCBI Taxonomy" id="1325107"/>
    <lineage>
        <taxon>Bacteria</taxon>
        <taxon>Pseudomonadati</taxon>
        <taxon>Pseudomonadota</taxon>
        <taxon>Alphaproteobacteria</taxon>
        <taxon>Hyphomicrobiales</taxon>
        <taxon>Nitrobacteraceae</taxon>
        <taxon>Bradyrhizobium</taxon>
    </lineage>
</organism>
<protein>
    <recommendedName>
        <fullName evidence="4">Propionyl-coenzyme A carboxylase alpha polypeptide</fullName>
    </recommendedName>
</protein>
<feature type="region of interest" description="Disordered" evidence="1">
    <location>
        <begin position="22"/>
        <end position="60"/>
    </location>
</feature>
<evidence type="ECO:0008006" key="4">
    <source>
        <dbReference type="Google" id="ProtNLM"/>
    </source>
</evidence>
<comment type="caution">
    <text evidence="2">The sequence shown here is derived from an EMBL/GenBank/DDBJ whole genome shotgun (WGS) entry which is preliminary data.</text>
</comment>